<keyword evidence="10" id="KW-1185">Reference proteome</keyword>
<dbReference type="EC" id="5.1.3.3" evidence="8"/>
<comment type="catalytic activity">
    <reaction evidence="8">
        <text>alpha-D-glucose = beta-D-glucose</text>
        <dbReference type="Rhea" id="RHEA:10264"/>
        <dbReference type="ChEBI" id="CHEBI:15903"/>
        <dbReference type="ChEBI" id="CHEBI:17925"/>
        <dbReference type="EC" id="5.1.3.3"/>
    </reaction>
</comment>
<gene>
    <name evidence="9" type="ORF">QQ008_11030</name>
</gene>
<keyword evidence="7 8" id="KW-0119">Carbohydrate metabolism</keyword>
<reference evidence="9" key="1">
    <citation type="submission" date="2023-06" db="EMBL/GenBank/DDBJ databases">
        <title>Genomic of Parafulvivirga corallium.</title>
        <authorList>
            <person name="Wang G."/>
        </authorList>
    </citation>
    <scope>NUCLEOTIDE SEQUENCE</scope>
    <source>
        <strain evidence="9">BMA10</strain>
    </source>
</reference>
<evidence type="ECO:0000256" key="1">
    <source>
        <dbReference type="ARBA" id="ARBA00001913"/>
    </source>
</evidence>
<evidence type="ECO:0000256" key="6">
    <source>
        <dbReference type="ARBA" id="ARBA00023235"/>
    </source>
</evidence>
<dbReference type="NCBIfam" id="NF008277">
    <property type="entry name" value="PRK11055.1"/>
    <property type="match status" value="1"/>
</dbReference>
<comment type="pathway">
    <text evidence="2 8">Carbohydrate metabolism; hexose metabolism.</text>
</comment>
<evidence type="ECO:0000256" key="4">
    <source>
        <dbReference type="ARBA" id="ARBA00011245"/>
    </source>
</evidence>
<dbReference type="GO" id="GO:0016853">
    <property type="term" value="F:isomerase activity"/>
    <property type="evidence" value="ECO:0007669"/>
    <property type="project" value="UniProtKB-KW"/>
</dbReference>
<name>A0ABT8KQD8_9BACT</name>
<dbReference type="InterPro" id="IPR015443">
    <property type="entry name" value="Aldose_1-epimerase"/>
</dbReference>
<evidence type="ECO:0000256" key="8">
    <source>
        <dbReference type="PIRNR" id="PIRNR005096"/>
    </source>
</evidence>
<dbReference type="Gene3D" id="2.70.98.10">
    <property type="match status" value="1"/>
</dbReference>
<dbReference type="InterPro" id="IPR014718">
    <property type="entry name" value="GH-type_carb-bd"/>
</dbReference>
<evidence type="ECO:0000256" key="2">
    <source>
        <dbReference type="ARBA" id="ARBA00005028"/>
    </source>
</evidence>
<dbReference type="CDD" id="cd09019">
    <property type="entry name" value="galactose_mutarotase_like"/>
    <property type="match status" value="1"/>
</dbReference>
<dbReference type="PANTHER" id="PTHR10091">
    <property type="entry name" value="ALDOSE-1-EPIMERASE"/>
    <property type="match status" value="1"/>
</dbReference>
<dbReference type="InterPro" id="IPR047215">
    <property type="entry name" value="Galactose_mutarotase-like"/>
</dbReference>
<evidence type="ECO:0000313" key="9">
    <source>
        <dbReference type="EMBL" id="MDN5201903.1"/>
    </source>
</evidence>
<evidence type="ECO:0000256" key="5">
    <source>
        <dbReference type="ARBA" id="ARBA00022837"/>
    </source>
</evidence>
<dbReference type="PANTHER" id="PTHR10091:SF0">
    <property type="entry name" value="GALACTOSE MUTAROTASE"/>
    <property type="match status" value="1"/>
</dbReference>
<comment type="cofactor">
    <cofactor evidence="1">
        <name>Ca(2+)</name>
        <dbReference type="ChEBI" id="CHEBI:29108"/>
    </cofactor>
</comment>
<evidence type="ECO:0000256" key="7">
    <source>
        <dbReference type="ARBA" id="ARBA00023277"/>
    </source>
</evidence>
<dbReference type="InterPro" id="IPR011013">
    <property type="entry name" value="Gal_mutarotase_sf_dom"/>
</dbReference>
<accession>A0ABT8KQD8</accession>
<comment type="similarity">
    <text evidence="3 8">Belongs to the aldose epimerase family.</text>
</comment>
<dbReference type="EMBL" id="JAUJEA010000003">
    <property type="protein sequence ID" value="MDN5201903.1"/>
    <property type="molecule type" value="Genomic_DNA"/>
</dbReference>
<dbReference type="Pfam" id="PF01263">
    <property type="entry name" value="Aldose_epim"/>
    <property type="match status" value="1"/>
</dbReference>
<dbReference type="Proteomes" id="UP001172082">
    <property type="component" value="Unassembled WGS sequence"/>
</dbReference>
<dbReference type="SUPFAM" id="SSF74650">
    <property type="entry name" value="Galactose mutarotase-like"/>
    <property type="match status" value="1"/>
</dbReference>
<organism evidence="9 10">
    <name type="scientific">Splendidivirga corallicola</name>
    <dbReference type="NCBI Taxonomy" id="3051826"/>
    <lineage>
        <taxon>Bacteria</taxon>
        <taxon>Pseudomonadati</taxon>
        <taxon>Bacteroidota</taxon>
        <taxon>Cytophagia</taxon>
        <taxon>Cytophagales</taxon>
        <taxon>Splendidivirgaceae</taxon>
        <taxon>Splendidivirga</taxon>
    </lineage>
</organism>
<evidence type="ECO:0000256" key="3">
    <source>
        <dbReference type="ARBA" id="ARBA00006206"/>
    </source>
</evidence>
<dbReference type="PIRSF" id="PIRSF005096">
    <property type="entry name" value="GALM"/>
    <property type="match status" value="1"/>
</dbReference>
<protein>
    <recommendedName>
        <fullName evidence="8">Aldose 1-epimerase</fullName>
        <ecNumber evidence="8">5.1.3.3</ecNumber>
    </recommendedName>
</protein>
<comment type="subunit">
    <text evidence="4">Monomer.</text>
</comment>
<comment type="caution">
    <text evidence="9">The sequence shown here is derived from an EMBL/GenBank/DDBJ whole genome shotgun (WGS) entry which is preliminary data.</text>
</comment>
<evidence type="ECO:0000313" key="10">
    <source>
        <dbReference type="Proteomes" id="UP001172082"/>
    </source>
</evidence>
<sequence>MIPGKMKIDLQKKISMAFGRTCFKPSLHKTGIFFLILVICLSCENTKDTMKLIDKEAFQTTIDGKAVTLFNLENDKGAVAQITNFGGRVINLWVPDKDGNMGDVVLGYNSIQDYLNSNEVYHGSLIGRYANRIGKGKFILDSVEYTLATNNGANHLHGGNKGFHNVVWDARQIDAQSLELTYLSKDMEEGYPGNLNIKVIYHLSNDNELKTEYWATTDKKTIVNLTQHCFFNLKGEGNGTINDHVLQINADHYTPVDEGLIPTGEIASVTGTPMDFREPISIGARVDDDFQQLKLGLGYDHNWVLNQNSSGLNFAAKVTEPASGRVLEVYTNEPGIQFYGGNFMDGSDTGKSNRKYDYRTSFCLETQHFPDSPNKDNFPSPVLNPGEEYYSICIYRFDTVKE</sequence>
<dbReference type="RefSeq" id="WP_346751927.1">
    <property type="nucleotide sequence ID" value="NZ_JAUJEA010000003.1"/>
</dbReference>
<dbReference type="InterPro" id="IPR008183">
    <property type="entry name" value="Aldose_1/G6P_1-epimerase"/>
</dbReference>
<keyword evidence="5" id="KW-0106">Calcium</keyword>
<keyword evidence="6 8" id="KW-0413">Isomerase</keyword>
<proteinExistence type="inferred from homology"/>